<reference evidence="2 3" key="1">
    <citation type="journal article" date="2018" name="Sci. Rep.">
        <title>Characterisation of pathogen-specific regions and novel effector candidates in Fusarium oxysporum f. sp. cepae.</title>
        <authorList>
            <person name="Armitage A.D."/>
            <person name="Taylor A."/>
            <person name="Sobczyk M.K."/>
            <person name="Baxter L."/>
            <person name="Greenfield B.P."/>
            <person name="Bates H.J."/>
            <person name="Wilson F."/>
            <person name="Jackson A.C."/>
            <person name="Ott S."/>
            <person name="Harrison R.J."/>
            <person name="Clarkson J.P."/>
        </authorList>
    </citation>
    <scope>NUCLEOTIDE SEQUENCE [LARGE SCALE GENOMIC DNA]</scope>
    <source>
        <strain evidence="2 3">Fp_A8</strain>
    </source>
</reference>
<evidence type="ECO:0000313" key="3">
    <source>
        <dbReference type="Proteomes" id="UP000283569"/>
    </source>
</evidence>
<dbReference type="Proteomes" id="UP000283569">
    <property type="component" value="Unassembled WGS sequence"/>
</dbReference>
<protein>
    <submittedName>
        <fullName evidence="2">Uncharacterized protein</fullName>
    </submittedName>
</protein>
<evidence type="ECO:0000256" key="1">
    <source>
        <dbReference type="SAM" id="Phobius"/>
    </source>
</evidence>
<dbReference type="EMBL" id="MRDB01000024">
    <property type="protein sequence ID" value="RKL38093.1"/>
    <property type="molecule type" value="Genomic_DNA"/>
</dbReference>
<accession>A0A420T986</accession>
<dbReference type="AlphaFoldDB" id="A0A420T986"/>
<proteinExistence type="predicted"/>
<gene>
    <name evidence="2" type="ORF">BFJ72_g7555</name>
</gene>
<keyword evidence="1" id="KW-0812">Transmembrane</keyword>
<sequence length="434" mass="50059">MGAITSAKSFAGSIWVSIKSVCRAIKKAILTLLPFYGLTLILGFYQGIIIAQWYSQTKEQNARFLLKNVLEYKIIDYFDEPYDTWSNAAPVFHVPQIINPLKWTTQVGLKPPTVSGYGDEEELAGLGHLYRRTHRHSKAQQWQHWIYLSARQEPWRQPEGPILHDPWDKAFLELLEYRDKHDDMRRANFHYVSCQKSFLCGSWRVAAPALLHFTTEGNKSQLTDNSHDLPNYTPVNTRVFELPLRDIAIPGAFPSHFEQMRSLTATNSTFWQSKGTYSHFDQVIAQTSPVLRDAETASHWTYGFLVKAESKWTRLWGLEDTDLRGYAYLLAFASSTFPTFIYKFAPTNWASRGPGPEHKSKDPLAQTLRELVDMLSEEERERFRKTDRGEKILGLAEAGLKKEQWNTREEVLEDIRNALGLQRDRKVKGRSGRK</sequence>
<evidence type="ECO:0000313" key="2">
    <source>
        <dbReference type="EMBL" id="RKL38093.1"/>
    </source>
</evidence>
<keyword evidence="1" id="KW-1133">Transmembrane helix</keyword>
<organism evidence="2 3">
    <name type="scientific">Gibberella intermedia</name>
    <name type="common">Bulb rot disease fungus</name>
    <name type="synonym">Fusarium proliferatum</name>
    <dbReference type="NCBI Taxonomy" id="948311"/>
    <lineage>
        <taxon>Eukaryota</taxon>
        <taxon>Fungi</taxon>
        <taxon>Dikarya</taxon>
        <taxon>Ascomycota</taxon>
        <taxon>Pezizomycotina</taxon>
        <taxon>Sordariomycetes</taxon>
        <taxon>Hypocreomycetidae</taxon>
        <taxon>Hypocreales</taxon>
        <taxon>Nectriaceae</taxon>
        <taxon>Fusarium</taxon>
        <taxon>Fusarium fujikuroi species complex</taxon>
    </lineage>
</organism>
<feature type="transmembrane region" description="Helical" evidence="1">
    <location>
        <begin position="29"/>
        <end position="54"/>
    </location>
</feature>
<comment type="caution">
    <text evidence="2">The sequence shown here is derived from an EMBL/GenBank/DDBJ whole genome shotgun (WGS) entry which is preliminary data.</text>
</comment>
<name>A0A420T986_GIBIN</name>
<keyword evidence="1" id="KW-0472">Membrane</keyword>